<dbReference type="OrthoDB" id="1918at2759"/>
<keyword evidence="2" id="KW-1185">Reference proteome</keyword>
<evidence type="ECO:0000313" key="1">
    <source>
        <dbReference type="EMBL" id="OAG31253.1"/>
    </source>
</evidence>
<reference evidence="1 2" key="1">
    <citation type="submission" date="2016-02" db="EMBL/GenBank/DDBJ databases">
        <title>Discovery of a natural microsporidian pathogen with a broad tissue tropism in Caenorhabditis elegans.</title>
        <authorList>
            <person name="Luallen R.J."/>
            <person name="Reinke A.W."/>
            <person name="Tong L."/>
            <person name="Botts M.R."/>
            <person name="Felix M.-A."/>
            <person name="Troemel E.R."/>
        </authorList>
    </citation>
    <scope>NUCLEOTIDE SEQUENCE [LARGE SCALE GENOMIC DNA]</scope>
    <source>
        <strain evidence="1 2">JUm2807</strain>
    </source>
</reference>
<dbReference type="RefSeq" id="XP_067544974.1">
    <property type="nucleotide sequence ID" value="XM_067689084.1"/>
</dbReference>
<accession>A0A177EH08</accession>
<dbReference type="GeneID" id="93648016"/>
<proteinExistence type="predicted"/>
<dbReference type="EMBL" id="LTDL01000021">
    <property type="protein sequence ID" value="OAG31253.1"/>
    <property type="molecule type" value="Genomic_DNA"/>
</dbReference>
<organism evidence="1 2">
    <name type="scientific">Nematocida displodere</name>
    <dbReference type="NCBI Taxonomy" id="1805483"/>
    <lineage>
        <taxon>Eukaryota</taxon>
        <taxon>Fungi</taxon>
        <taxon>Fungi incertae sedis</taxon>
        <taxon>Microsporidia</taxon>
        <taxon>Nematocida</taxon>
    </lineage>
</organism>
<evidence type="ECO:0000313" key="2">
    <source>
        <dbReference type="Proteomes" id="UP000185944"/>
    </source>
</evidence>
<dbReference type="AlphaFoldDB" id="A0A177EH08"/>
<dbReference type="Proteomes" id="UP000185944">
    <property type="component" value="Unassembled WGS sequence"/>
</dbReference>
<gene>
    <name evidence="1" type="ORF">NEDG_01666</name>
</gene>
<name>A0A177EH08_9MICR</name>
<sequence>MGWRIESTKSEFFLEDVIATGVRVVPPVGERILLGTCTLTGHYLTAEHSILFLETVSVVLGVDVACLDAIEYSVLLPSNLPPSYNGSSVAVVYALNVAIQTRTETVTNSILLKMLTRTNKCTFYDSKISLSGRYVSVEEGVDQGPREKYMHTGIVSVLREAGALPVEWMNAKESPSSVNEAYLRLGRLNLKERARELLVAQKESNLHPLPLYKALRKKVSGSAVPRASYTIKKGGRSTATILVVSAEQAPPHWLLTLSVRFLESAKVLKLTLSQVEEVGGVKDRVVFYYDERSVSNCTSLLSYVPLNKSKHPKLATNHFSTFVEVSADIDGSVATIEIDRG</sequence>
<protein>
    <submittedName>
        <fullName evidence="1">Uncharacterized protein</fullName>
    </submittedName>
</protein>
<dbReference type="VEuPathDB" id="MicrosporidiaDB:NEDG_01666"/>
<comment type="caution">
    <text evidence="1">The sequence shown here is derived from an EMBL/GenBank/DDBJ whole genome shotgun (WGS) entry which is preliminary data.</text>
</comment>